<dbReference type="AlphaFoldDB" id="A0A3N0D0J3"/>
<evidence type="ECO:0000313" key="3">
    <source>
        <dbReference type="Proteomes" id="UP000267469"/>
    </source>
</evidence>
<feature type="transmembrane region" description="Helical" evidence="1">
    <location>
        <begin position="303"/>
        <end position="320"/>
    </location>
</feature>
<accession>A0A3N0D0J3</accession>
<feature type="transmembrane region" description="Helical" evidence="1">
    <location>
        <begin position="110"/>
        <end position="130"/>
    </location>
</feature>
<feature type="transmembrane region" description="Helical" evidence="1">
    <location>
        <begin position="230"/>
        <end position="254"/>
    </location>
</feature>
<feature type="transmembrane region" description="Helical" evidence="1">
    <location>
        <begin position="260"/>
        <end position="282"/>
    </location>
</feature>
<feature type="transmembrane region" description="Helical" evidence="1">
    <location>
        <begin position="168"/>
        <end position="187"/>
    </location>
</feature>
<dbReference type="Pfam" id="PF04087">
    <property type="entry name" value="DUF389"/>
    <property type="match status" value="1"/>
</dbReference>
<keyword evidence="1" id="KW-1133">Transmembrane helix</keyword>
<dbReference type="InterPro" id="IPR005240">
    <property type="entry name" value="DUF389"/>
</dbReference>
<sequence length="326" mass="35345">MRLLEIIITKEDKEVLEKLLDIEEVVEKWSSETLDGHLVTKALIRDEHTKELLSNLESMPNCRVIIHPVEGILPKLETPDEEEEKKIGFSKFIAISKEELYSDVDEPVNLSVNFILMVILSSFVAGIGILKDNVAIIIGAMVIAPFLGPNMSMAFGTTLGDLKIIKKSMITGIVSTVIALLISFFWGMLAGDVGNITMDPKLSAEDVVLALVCGFAGVISALGGQGGSLVGVMVAAALVPPLVRAGLLLGGAYYSDALNSFLIFSTNIICLNIAGIITFYLAGIQPGKWWEKENAKKKTRNAFLIWSLALALIIIAVLMIRKMGTE</sequence>
<evidence type="ECO:0000256" key="1">
    <source>
        <dbReference type="SAM" id="Phobius"/>
    </source>
</evidence>
<keyword evidence="3" id="KW-1185">Reference proteome</keyword>
<name>A0A3N0D0J3_SINP1</name>
<dbReference type="EMBL" id="RJTM01000187">
    <property type="protein sequence ID" value="RNL69168.1"/>
    <property type="molecule type" value="Genomic_DNA"/>
</dbReference>
<comment type="caution">
    <text evidence="2">The sequence shown here is derived from an EMBL/GenBank/DDBJ whole genome shotgun (WGS) entry which is preliminary data.</text>
</comment>
<keyword evidence="1" id="KW-0472">Membrane</keyword>
<feature type="transmembrane region" description="Helical" evidence="1">
    <location>
        <begin position="207"/>
        <end position="223"/>
    </location>
</feature>
<dbReference type="OrthoDB" id="9790659at2"/>
<dbReference type="NCBIfam" id="TIGR00341">
    <property type="entry name" value="TIGR00341 family protein"/>
    <property type="match status" value="1"/>
</dbReference>
<dbReference type="PANTHER" id="PTHR20992">
    <property type="entry name" value="AT15442P-RELATED"/>
    <property type="match status" value="1"/>
</dbReference>
<dbReference type="PANTHER" id="PTHR20992:SF9">
    <property type="entry name" value="AT15442P-RELATED"/>
    <property type="match status" value="1"/>
</dbReference>
<dbReference type="RefSeq" id="WP_123218347.1">
    <property type="nucleotide sequence ID" value="NZ_RJTM01000187.1"/>
</dbReference>
<keyword evidence="1" id="KW-0812">Transmembrane</keyword>
<evidence type="ECO:0000313" key="2">
    <source>
        <dbReference type="EMBL" id="RNL69168.1"/>
    </source>
</evidence>
<dbReference type="Proteomes" id="UP000267469">
    <property type="component" value="Unassembled WGS sequence"/>
</dbReference>
<gene>
    <name evidence="2" type="ORF">ED312_22890</name>
</gene>
<feature type="transmembrane region" description="Helical" evidence="1">
    <location>
        <begin position="136"/>
        <end position="156"/>
    </location>
</feature>
<proteinExistence type="predicted"/>
<organism evidence="2 3">
    <name type="scientific">Sinomicrobium pectinilyticum</name>
    <dbReference type="NCBI Taxonomy" id="1084421"/>
    <lineage>
        <taxon>Bacteria</taxon>
        <taxon>Pseudomonadati</taxon>
        <taxon>Bacteroidota</taxon>
        <taxon>Flavobacteriia</taxon>
        <taxon>Flavobacteriales</taxon>
        <taxon>Flavobacteriaceae</taxon>
        <taxon>Sinomicrobium</taxon>
    </lineage>
</organism>
<protein>
    <submittedName>
        <fullName evidence="2">TIGR00341 family protein</fullName>
    </submittedName>
</protein>
<reference evidence="2 3" key="1">
    <citation type="submission" date="2018-10" db="EMBL/GenBank/DDBJ databases">
        <title>Sinomicrobium pectinilyticum sp. nov., a pectinase-producing bacterium isolated from alkaline and saline soil, and emended description of the genus Sinomicrobium.</title>
        <authorList>
            <person name="Cheng B."/>
            <person name="Li C."/>
            <person name="Lai Q."/>
            <person name="Du M."/>
            <person name="Shao Z."/>
            <person name="Xu P."/>
            <person name="Yang C."/>
        </authorList>
    </citation>
    <scope>NUCLEOTIDE SEQUENCE [LARGE SCALE GENOMIC DNA]</scope>
    <source>
        <strain evidence="2 3">5DNS001</strain>
    </source>
</reference>